<keyword evidence="7" id="KW-0653">Protein transport</keyword>
<keyword evidence="4 7" id="KW-0812">Transmembrane</keyword>
<keyword evidence="10" id="KW-1185">Reference proteome</keyword>
<evidence type="ECO:0000256" key="6">
    <source>
        <dbReference type="ARBA" id="ARBA00023136"/>
    </source>
</evidence>
<evidence type="ECO:0000256" key="1">
    <source>
        <dbReference type="ARBA" id="ARBA00004162"/>
    </source>
</evidence>
<reference evidence="9 10" key="1">
    <citation type="submission" date="2020-04" db="EMBL/GenBank/DDBJ databases">
        <authorList>
            <person name="Yoon J."/>
        </authorList>
    </citation>
    <scope>NUCLEOTIDE SEQUENCE [LARGE SCALE GENOMIC DNA]</scope>
    <source>
        <strain evidence="9 10">KMU-166</strain>
    </source>
</reference>
<evidence type="ECO:0000256" key="4">
    <source>
        <dbReference type="ARBA" id="ARBA00022692"/>
    </source>
</evidence>
<evidence type="ECO:0000256" key="2">
    <source>
        <dbReference type="ARBA" id="ARBA00005811"/>
    </source>
</evidence>
<evidence type="ECO:0000256" key="5">
    <source>
        <dbReference type="ARBA" id="ARBA00022989"/>
    </source>
</evidence>
<evidence type="ECO:0000256" key="3">
    <source>
        <dbReference type="ARBA" id="ARBA00022475"/>
    </source>
</evidence>
<comment type="subcellular location">
    <subcellularLocation>
        <location evidence="1">Cell membrane</location>
        <topology evidence="1">Single-pass membrane protein</topology>
    </subcellularLocation>
    <subcellularLocation>
        <location evidence="7">Cell membrane</location>
        <topology evidence="7">Single-pass type II membrane protein</topology>
    </subcellularLocation>
</comment>
<dbReference type="InterPro" id="IPR003400">
    <property type="entry name" value="ExbD"/>
</dbReference>
<comment type="caution">
    <text evidence="9">The sequence shown here is derived from an EMBL/GenBank/DDBJ whole genome shotgun (WGS) entry which is preliminary data.</text>
</comment>
<organism evidence="9 10">
    <name type="scientific">Spongiibacter thalassae</name>
    <dbReference type="NCBI Taxonomy" id="2721624"/>
    <lineage>
        <taxon>Bacteria</taxon>
        <taxon>Pseudomonadati</taxon>
        <taxon>Pseudomonadota</taxon>
        <taxon>Gammaproteobacteria</taxon>
        <taxon>Cellvibrionales</taxon>
        <taxon>Spongiibacteraceae</taxon>
        <taxon>Spongiibacter</taxon>
    </lineage>
</organism>
<dbReference type="Pfam" id="PF02472">
    <property type="entry name" value="ExbD"/>
    <property type="match status" value="1"/>
</dbReference>
<proteinExistence type="inferred from homology"/>
<name>A0ABX1GHT6_9GAMM</name>
<evidence type="ECO:0000256" key="7">
    <source>
        <dbReference type="RuleBase" id="RU003879"/>
    </source>
</evidence>
<feature type="transmembrane region" description="Helical" evidence="8">
    <location>
        <begin position="15"/>
        <end position="33"/>
    </location>
</feature>
<accession>A0ABX1GHT6</accession>
<keyword evidence="5 8" id="KW-1133">Transmembrane helix</keyword>
<keyword evidence="3" id="KW-1003">Cell membrane</keyword>
<keyword evidence="6 8" id="KW-0472">Membrane</keyword>
<sequence length="137" mass="14820">MSTTTLLPARKAKPISLTALIDVVFILLMFFMLTSSFSRWQALPLALAGEGGVDNGTTPQFLLLHSDSTMSYQRGQQRQDAPLETLLARIDTRQSITLLPAPEVSLQQMVTTLTALQTAGVKVLLGRSHPLAGEDGL</sequence>
<comment type="similarity">
    <text evidence="2 7">Belongs to the ExbD/TolR family.</text>
</comment>
<keyword evidence="7" id="KW-0813">Transport</keyword>
<dbReference type="PANTHER" id="PTHR30558">
    <property type="entry name" value="EXBD MEMBRANE COMPONENT OF PMF-DRIVEN MACROMOLECULE IMPORT SYSTEM"/>
    <property type="match status" value="1"/>
</dbReference>
<evidence type="ECO:0000313" key="9">
    <source>
        <dbReference type="EMBL" id="NKI18521.1"/>
    </source>
</evidence>
<dbReference type="EMBL" id="JAAWWK010000005">
    <property type="protein sequence ID" value="NKI18521.1"/>
    <property type="molecule type" value="Genomic_DNA"/>
</dbReference>
<dbReference type="RefSeq" id="WP_168451056.1">
    <property type="nucleotide sequence ID" value="NZ_JAAWWK010000005.1"/>
</dbReference>
<gene>
    <name evidence="9" type="ORF">HCU74_13980</name>
</gene>
<evidence type="ECO:0000256" key="8">
    <source>
        <dbReference type="SAM" id="Phobius"/>
    </source>
</evidence>
<dbReference type="Proteomes" id="UP000765845">
    <property type="component" value="Unassembled WGS sequence"/>
</dbReference>
<evidence type="ECO:0000313" key="10">
    <source>
        <dbReference type="Proteomes" id="UP000765845"/>
    </source>
</evidence>
<protein>
    <submittedName>
        <fullName evidence="9">Biopolymer transporter ExbD</fullName>
    </submittedName>
</protein>